<evidence type="ECO:0000313" key="2">
    <source>
        <dbReference type="Proteomes" id="UP000094893"/>
    </source>
</evidence>
<dbReference type="AlphaFoldDB" id="A0A1C2J497"/>
<comment type="caution">
    <text evidence="1">The sequence shown here is derived from an EMBL/GenBank/DDBJ whole genome shotgun (WGS) entry which is preliminary data.</text>
</comment>
<sequence>MAHMTKEHKARIAAELKKFMPKNWKYSLAVRHHAEIVMTIQSAPIDILAAAGKPDAKEMSLTRYFRASELFKSNPELAELFQKIRDALDLDNHDRSDLMTDYFDVGHYLTINIGKWDKPFQIAA</sequence>
<dbReference type="RefSeq" id="WP_024895104.1">
    <property type="nucleotide sequence ID" value="NZ_LWRZ01000123.1"/>
</dbReference>
<name>A0A1C2J497_ACITH</name>
<organism evidence="1 2">
    <name type="scientific">Acidithiobacillus thiooxidans</name>
    <name type="common">Thiobacillus thiooxidans</name>
    <dbReference type="NCBI Taxonomy" id="930"/>
    <lineage>
        <taxon>Bacteria</taxon>
        <taxon>Pseudomonadati</taxon>
        <taxon>Pseudomonadota</taxon>
        <taxon>Acidithiobacillia</taxon>
        <taxon>Acidithiobacillales</taxon>
        <taxon>Acidithiobacillaceae</taxon>
        <taxon>Acidithiobacillus</taxon>
    </lineage>
</organism>
<dbReference type="Proteomes" id="UP000094893">
    <property type="component" value="Unassembled WGS sequence"/>
</dbReference>
<dbReference type="EMBL" id="LWSA01000229">
    <property type="protein sequence ID" value="OCX69664.1"/>
    <property type="molecule type" value="Genomic_DNA"/>
</dbReference>
<accession>A0A1C2J497</accession>
<evidence type="ECO:0000313" key="1">
    <source>
        <dbReference type="EMBL" id="OCX69664.1"/>
    </source>
</evidence>
<protein>
    <submittedName>
        <fullName evidence="1">Uncharacterized protein</fullName>
    </submittedName>
</protein>
<proteinExistence type="predicted"/>
<gene>
    <name evidence="1" type="ORF">A6P07_16015</name>
</gene>
<reference evidence="1 2" key="1">
    <citation type="journal article" date="2016" name="Int. J. Mol. Sci.">
        <title>Comparative genomics of the extreme acidophile Acidithiobacillus thiooxidans reveals intraspecific divergence and niche adaptation.</title>
        <authorList>
            <person name="Zhang X."/>
            <person name="Feng X."/>
            <person name="Tao J."/>
            <person name="Ma L."/>
            <person name="Xiao Y."/>
            <person name="Liang Y."/>
            <person name="Liu X."/>
            <person name="Yin H."/>
        </authorList>
    </citation>
    <scope>NUCLEOTIDE SEQUENCE [LARGE SCALE GENOMIC DNA]</scope>
    <source>
        <strain evidence="1 2">A02</strain>
    </source>
</reference>